<feature type="domain" description="RING-type" evidence="6">
    <location>
        <begin position="231"/>
        <end position="272"/>
    </location>
</feature>
<dbReference type="SMART" id="SM00744">
    <property type="entry name" value="RINGv"/>
    <property type="match status" value="1"/>
</dbReference>
<comment type="caution">
    <text evidence="7">The sequence shown here is derived from an EMBL/GenBank/DDBJ whole genome shotgun (WGS) entry which is preliminary data.</text>
</comment>
<dbReference type="GO" id="GO:0008270">
    <property type="term" value="F:zinc ion binding"/>
    <property type="evidence" value="ECO:0007669"/>
    <property type="project" value="UniProtKB-KW"/>
</dbReference>
<keyword evidence="1" id="KW-0479">Metal-binding</keyword>
<dbReference type="SUPFAM" id="SSF57850">
    <property type="entry name" value="RING/U-box"/>
    <property type="match status" value="1"/>
</dbReference>
<evidence type="ECO:0000256" key="2">
    <source>
        <dbReference type="ARBA" id="ARBA00022771"/>
    </source>
</evidence>
<evidence type="ECO:0000256" key="3">
    <source>
        <dbReference type="ARBA" id="ARBA00022833"/>
    </source>
</evidence>
<keyword evidence="5" id="KW-0472">Membrane</keyword>
<evidence type="ECO:0000259" key="6">
    <source>
        <dbReference type="PROSITE" id="PS50089"/>
    </source>
</evidence>
<evidence type="ECO:0000256" key="5">
    <source>
        <dbReference type="SAM" id="Phobius"/>
    </source>
</evidence>
<dbReference type="PANTHER" id="PTHR46225">
    <property type="entry name" value="C3H4 TYPE ZINC FINGER PROTEIN"/>
    <property type="match status" value="1"/>
</dbReference>
<dbReference type="InterPro" id="IPR013083">
    <property type="entry name" value="Znf_RING/FYVE/PHD"/>
</dbReference>
<dbReference type="Gene3D" id="3.30.40.10">
    <property type="entry name" value="Zinc/RING finger domain, C3HC4 (zinc finger)"/>
    <property type="match status" value="1"/>
</dbReference>
<name>A0A438KEM2_VITVI</name>
<dbReference type="InterPro" id="IPR011016">
    <property type="entry name" value="Znf_RING-CH"/>
</dbReference>
<evidence type="ECO:0000313" key="8">
    <source>
        <dbReference type="Proteomes" id="UP000288805"/>
    </source>
</evidence>
<evidence type="ECO:0000313" key="7">
    <source>
        <dbReference type="EMBL" id="RVX19663.1"/>
    </source>
</evidence>
<keyword evidence="3" id="KW-0862">Zinc</keyword>
<dbReference type="Proteomes" id="UP000288805">
    <property type="component" value="Unassembled WGS sequence"/>
</dbReference>
<reference evidence="7 8" key="1">
    <citation type="journal article" date="2018" name="PLoS Genet.">
        <title>Population sequencing reveals clonal diversity and ancestral inbreeding in the grapevine cultivar Chardonnay.</title>
        <authorList>
            <person name="Roach M.J."/>
            <person name="Johnson D.L."/>
            <person name="Bohlmann J."/>
            <person name="van Vuuren H.J."/>
            <person name="Jones S.J."/>
            <person name="Pretorius I.S."/>
            <person name="Schmidt S.A."/>
            <person name="Borneman A.R."/>
        </authorList>
    </citation>
    <scope>NUCLEOTIDE SEQUENCE [LARGE SCALE GENOMIC DNA]</scope>
    <source>
        <strain evidence="8">cv. Chardonnay</strain>
        <tissue evidence="7">Leaf</tissue>
    </source>
</reference>
<dbReference type="PROSITE" id="PS50089">
    <property type="entry name" value="ZF_RING_2"/>
    <property type="match status" value="1"/>
</dbReference>
<dbReference type="PANTHER" id="PTHR46225:SF2">
    <property type="entry name" value="C3H4 TYPE ZINC FINGER PROTEIN"/>
    <property type="match status" value="1"/>
</dbReference>
<keyword evidence="2 4" id="KW-0863">Zinc-finger</keyword>
<proteinExistence type="predicted"/>
<keyword evidence="5" id="KW-1133">Transmembrane helix</keyword>
<evidence type="ECO:0000256" key="1">
    <source>
        <dbReference type="ARBA" id="ARBA00022723"/>
    </source>
</evidence>
<organism evidence="7 8">
    <name type="scientific">Vitis vinifera</name>
    <name type="common">Grape</name>
    <dbReference type="NCBI Taxonomy" id="29760"/>
    <lineage>
        <taxon>Eukaryota</taxon>
        <taxon>Viridiplantae</taxon>
        <taxon>Streptophyta</taxon>
        <taxon>Embryophyta</taxon>
        <taxon>Tracheophyta</taxon>
        <taxon>Spermatophyta</taxon>
        <taxon>Magnoliopsida</taxon>
        <taxon>eudicotyledons</taxon>
        <taxon>Gunneridae</taxon>
        <taxon>Pentapetalae</taxon>
        <taxon>rosids</taxon>
        <taxon>Vitales</taxon>
        <taxon>Vitaceae</taxon>
        <taxon>Viteae</taxon>
        <taxon>Vitis</taxon>
    </lineage>
</organism>
<protein>
    <submittedName>
        <fullName evidence="7">E3 ubiquitin-protein ligase</fullName>
    </submittedName>
</protein>
<evidence type="ECO:0000256" key="4">
    <source>
        <dbReference type="PROSITE-ProRule" id="PRU00175"/>
    </source>
</evidence>
<dbReference type="FunFam" id="3.30.40.10:FF:000348">
    <property type="entry name" value="E3 ubiquitin-protein ligase"/>
    <property type="match status" value="1"/>
</dbReference>
<dbReference type="EMBL" id="QGNW01000008">
    <property type="protein sequence ID" value="RVX19663.1"/>
    <property type="molecule type" value="Genomic_DNA"/>
</dbReference>
<feature type="transmembrane region" description="Helical" evidence="5">
    <location>
        <begin position="100"/>
        <end position="118"/>
    </location>
</feature>
<feature type="transmembrane region" description="Helical" evidence="5">
    <location>
        <begin position="130"/>
        <end position="163"/>
    </location>
</feature>
<gene>
    <name evidence="7" type="primary">VvCHDp000186_4</name>
    <name evidence="7" type="ORF">CK203_005395</name>
</gene>
<dbReference type="Pfam" id="PF13639">
    <property type="entry name" value="zf-RING_2"/>
    <property type="match status" value="1"/>
</dbReference>
<accession>A0A438KEM2</accession>
<sequence length="289" mass="32314">MGNFPTREGALKSLRVFITRFGSWQTYWPCQEEQYEAMGVEVLNSLLLMLQDRMHLFGGWAEMVHLCRVSVVTELTDKTETDQILLAEGRLKVLVEYFKMALDCFFAVWFVVGNVWIFGGHSSSSEAPNLYRLCIVFLTFSCIGYAMPFILCATICCCLPCIISILGFREDLTQTRGATSESINALPTYKFKLKKNRNGDDREGNSGAGEGGVVAAGTERERVISGEDAVCCICLAKYANNDELRELPCSHFFHKECVDKWLKINALCPLCKREVGESFLGSLSGLSIN</sequence>
<dbReference type="AlphaFoldDB" id="A0A438KEM2"/>
<keyword evidence="5" id="KW-0812">Transmembrane</keyword>
<dbReference type="InterPro" id="IPR001841">
    <property type="entry name" value="Znf_RING"/>
</dbReference>
<dbReference type="SMART" id="SM00184">
    <property type="entry name" value="RING"/>
    <property type="match status" value="1"/>
</dbReference>